<protein>
    <recommendedName>
        <fullName evidence="3">Sulfotransferase family protein</fullName>
    </recommendedName>
</protein>
<evidence type="ECO:0008006" key="3">
    <source>
        <dbReference type="Google" id="ProtNLM"/>
    </source>
</evidence>
<organism evidence="1 2">
    <name type="scientific">Filimonas zeae</name>
    <dbReference type="NCBI Taxonomy" id="1737353"/>
    <lineage>
        <taxon>Bacteria</taxon>
        <taxon>Pseudomonadati</taxon>
        <taxon>Bacteroidota</taxon>
        <taxon>Chitinophagia</taxon>
        <taxon>Chitinophagales</taxon>
        <taxon>Chitinophagaceae</taxon>
        <taxon>Filimonas</taxon>
    </lineage>
</organism>
<reference evidence="1" key="2">
    <citation type="submission" date="2020-09" db="EMBL/GenBank/DDBJ databases">
        <authorList>
            <person name="Sun Q."/>
            <person name="Zhou Y."/>
        </authorList>
    </citation>
    <scope>NUCLEOTIDE SEQUENCE</scope>
    <source>
        <strain evidence="1">CGMCC 1.15290</strain>
    </source>
</reference>
<dbReference type="RefSeq" id="WP_188957044.1">
    <property type="nucleotide sequence ID" value="NZ_BMIB01000005.1"/>
</dbReference>
<dbReference type="Gene3D" id="3.40.50.300">
    <property type="entry name" value="P-loop containing nucleotide triphosphate hydrolases"/>
    <property type="match status" value="1"/>
</dbReference>
<comment type="caution">
    <text evidence="1">The sequence shown here is derived from an EMBL/GenBank/DDBJ whole genome shotgun (WGS) entry which is preliminary data.</text>
</comment>
<keyword evidence="2" id="KW-1185">Reference proteome</keyword>
<proteinExistence type="predicted"/>
<dbReference type="Proteomes" id="UP000627292">
    <property type="component" value="Unassembled WGS sequence"/>
</dbReference>
<evidence type="ECO:0000313" key="2">
    <source>
        <dbReference type="Proteomes" id="UP000627292"/>
    </source>
</evidence>
<dbReference type="AlphaFoldDB" id="A0A917J453"/>
<accession>A0A917J453</accession>
<sequence length="274" mass="31835">MNNNVLVIAGMHRSGTSLITQWLYRCGLSVGEELMGEGIGNEEGHFEDMDFVRLHEGLLQQHDMSETGLWLEKPPVLTKEQQQQVAALVLEKNDNHAIWGWKDPRTCLFLPAYQQVLPQAKYLIIVRDYKEVVNSLLSREYKNAAQQYAQKGWFKRLLWSAIESRSRRKLIYRKLAPVFLKACVVYNEALLEHLKQIPASQRLVVDYTMLSKNDSVVFTHLQQQWQLPLSYRPFSDIYKAGLITPVNVFHPYIQDKALLQRAEHAERKLREVMG</sequence>
<name>A0A917J453_9BACT</name>
<dbReference type="Pfam" id="PF13469">
    <property type="entry name" value="Sulfotransfer_3"/>
    <property type="match status" value="1"/>
</dbReference>
<reference evidence="1" key="1">
    <citation type="journal article" date="2014" name="Int. J. Syst. Evol. Microbiol.">
        <title>Complete genome sequence of Corynebacterium casei LMG S-19264T (=DSM 44701T), isolated from a smear-ripened cheese.</title>
        <authorList>
            <consortium name="US DOE Joint Genome Institute (JGI-PGF)"/>
            <person name="Walter F."/>
            <person name="Albersmeier A."/>
            <person name="Kalinowski J."/>
            <person name="Ruckert C."/>
        </authorList>
    </citation>
    <scope>NUCLEOTIDE SEQUENCE</scope>
    <source>
        <strain evidence="1">CGMCC 1.15290</strain>
    </source>
</reference>
<gene>
    <name evidence="1" type="ORF">GCM10011379_46830</name>
</gene>
<evidence type="ECO:0000313" key="1">
    <source>
        <dbReference type="EMBL" id="GGH78652.1"/>
    </source>
</evidence>
<dbReference type="SUPFAM" id="SSF52540">
    <property type="entry name" value="P-loop containing nucleoside triphosphate hydrolases"/>
    <property type="match status" value="1"/>
</dbReference>
<dbReference type="InterPro" id="IPR027417">
    <property type="entry name" value="P-loop_NTPase"/>
</dbReference>
<dbReference type="EMBL" id="BMIB01000005">
    <property type="protein sequence ID" value="GGH78652.1"/>
    <property type="molecule type" value="Genomic_DNA"/>
</dbReference>